<name>A0AAN9Z590_9ORTH</name>
<evidence type="ECO:0000259" key="7">
    <source>
        <dbReference type="PROSITE" id="PS50076"/>
    </source>
</evidence>
<dbReference type="Pfam" id="PF00226">
    <property type="entry name" value="DnaJ"/>
    <property type="match status" value="1"/>
</dbReference>
<dbReference type="InterPro" id="IPR001623">
    <property type="entry name" value="DnaJ_domain"/>
</dbReference>
<evidence type="ECO:0000256" key="6">
    <source>
        <dbReference type="ARBA" id="ARBA00023186"/>
    </source>
</evidence>
<comment type="caution">
    <text evidence="8">The sequence shown here is derived from an EMBL/GenBank/DDBJ whole genome shotgun (WGS) entry which is preliminary data.</text>
</comment>
<dbReference type="GO" id="GO:0005739">
    <property type="term" value="C:mitochondrion"/>
    <property type="evidence" value="ECO:0007669"/>
    <property type="project" value="UniProtKB-SubCell"/>
</dbReference>
<keyword evidence="4" id="KW-0963">Cytoplasm</keyword>
<keyword evidence="9" id="KW-1185">Reference proteome</keyword>
<keyword evidence="5" id="KW-0496">Mitochondrion</keyword>
<dbReference type="PANTHER" id="PTHR14021:SF15">
    <property type="entry name" value="IRON-SULFUR CLUSTER CO-CHAPERONE PROTEIN HSCB"/>
    <property type="match status" value="1"/>
</dbReference>
<dbReference type="SUPFAM" id="SSF46565">
    <property type="entry name" value="Chaperone J-domain"/>
    <property type="match status" value="1"/>
</dbReference>
<evidence type="ECO:0000256" key="1">
    <source>
        <dbReference type="ARBA" id="ARBA00004173"/>
    </source>
</evidence>
<evidence type="ECO:0000313" key="9">
    <source>
        <dbReference type="Proteomes" id="UP001378592"/>
    </source>
</evidence>
<proteinExistence type="inferred from homology"/>
<comment type="similarity">
    <text evidence="3">Belongs to the HscB family.</text>
</comment>
<dbReference type="GO" id="GO:0051087">
    <property type="term" value="F:protein-folding chaperone binding"/>
    <property type="evidence" value="ECO:0007669"/>
    <property type="project" value="InterPro"/>
</dbReference>
<evidence type="ECO:0000256" key="3">
    <source>
        <dbReference type="ARBA" id="ARBA00010476"/>
    </source>
</evidence>
<dbReference type="GO" id="GO:0051259">
    <property type="term" value="P:protein complex oligomerization"/>
    <property type="evidence" value="ECO:0007669"/>
    <property type="project" value="InterPro"/>
</dbReference>
<dbReference type="SUPFAM" id="SSF47144">
    <property type="entry name" value="HSC20 (HSCB), C-terminal oligomerisation domain"/>
    <property type="match status" value="1"/>
</dbReference>
<accession>A0AAN9Z590</accession>
<organism evidence="8 9">
    <name type="scientific">Gryllus longicercus</name>
    <dbReference type="NCBI Taxonomy" id="2509291"/>
    <lineage>
        <taxon>Eukaryota</taxon>
        <taxon>Metazoa</taxon>
        <taxon>Ecdysozoa</taxon>
        <taxon>Arthropoda</taxon>
        <taxon>Hexapoda</taxon>
        <taxon>Insecta</taxon>
        <taxon>Pterygota</taxon>
        <taxon>Neoptera</taxon>
        <taxon>Polyneoptera</taxon>
        <taxon>Orthoptera</taxon>
        <taxon>Ensifera</taxon>
        <taxon>Gryllidea</taxon>
        <taxon>Grylloidea</taxon>
        <taxon>Gryllidae</taxon>
        <taxon>Gryllinae</taxon>
        <taxon>Gryllus</taxon>
    </lineage>
</organism>
<evidence type="ECO:0000313" key="8">
    <source>
        <dbReference type="EMBL" id="KAK7863459.1"/>
    </source>
</evidence>
<dbReference type="Proteomes" id="UP001378592">
    <property type="component" value="Unassembled WGS sequence"/>
</dbReference>
<dbReference type="AlphaFoldDB" id="A0AAN9Z590"/>
<dbReference type="InterPro" id="IPR009073">
    <property type="entry name" value="HscB_oligo_C"/>
</dbReference>
<sequence length="252" mass="28839">MLIVTSIQKLIFRRVSFMGTMDRISPSNVKKGLWKNSRTCTLLPHIQCSRPWCSLHPICWKCGNGNNSVMFCKNCNALQKPNKNINYYDILGIDSTFDLDTNDLTKKYRRLQSILHPDKYASSSENERNISEEYSSVVNKAYSTLLPPLARGLYLLELQGVHLEEGNVQTNPEFLMELMERNEEVGQANSESEIRAVSEKNKKMLNDLIKEASKAFKAGNVEEAKEVLIKMKYFSSIEAKIKVLKINKGYME</sequence>
<dbReference type="InterPro" id="IPR036386">
    <property type="entry name" value="HscB_C_sf"/>
</dbReference>
<feature type="domain" description="J" evidence="7">
    <location>
        <begin position="86"/>
        <end position="158"/>
    </location>
</feature>
<evidence type="ECO:0000256" key="4">
    <source>
        <dbReference type="ARBA" id="ARBA00022490"/>
    </source>
</evidence>
<comment type="subcellular location">
    <subcellularLocation>
        <location evidence="2">Cytoplasm</location>
    </subcellularLocation>
    <subcellularLocation>
        <location evidence="1">Mitochondrion</location>
    </subcellularLocation>
</comment>
<dbReference type="GO" id="GO:0001671">
    <property type="term" value="F:ATPase activator activity"/>
    <property type="evidence" value="ECO:0007669"/>
    <property type="project" value="InterPro"/>
</dbReference>
<dbReference type="GO" id="GO:0044571">
    <property type="term" value="P:[2Fe-2S] cluster assembly"/>
    <property type="evidence" value="ECO:0007669"/>
    <property type="project" value="InterPro"/>
</dbReference>
<dbReference type="NCBIfam" id="TIGR00714">
    <property type="entry name" value="hscB"/>
    <property type="match status" value="1"/>
</dbReference>
<dbReference type="Pfam" id="PF07743">
    <property type="entry name" value="HSCB_C"/>
    <property type="match status" value="1"/>
</dbReference>
<dbReference type="SMART" id="SM00271">
    <property type="entry name" value="DnaJ"/>
    <property type="match status" value="1"/>
</dbReference>
<dbReference type="CDD" id="cd06257">
    <property type="entry name" value="DnaJ"/>
    <property type="match status" value="1"/>
</dbReference>
<dbReference type="FunFam" id="1.20.1280.20:FF:000002">
    <property type="entry name" value="HscB mitochondrial iron-sulfur cluster co-chaperone"/>
    <property type="match status" value="1"/>
</dbReference>
<dbReference type="Gene3D" id="1.10.287.110">
    <property type="entry name" value="DnaJ domain"/>
    <property type="match status" value="1"/>
</dbReference>
<protein>
    <recommendedName>
        <fullName evidence="7">J domain-containing protein</fullName>
    </recommendedName>
</protein>
<dbReference type="PANTHER" id="PTHR14021">
    <property type="entry name" value="IRON-SULFUR CLUSTER CO-CHAPERONE PROTEIN HSCB"/>
    <property type="match status" value="1"/>
</dbReference>
<dbReference type="InterPro" id="IPR036869">
    <property type="entry name" value="J_dom_sf"/>
</dbReference>
<dbReference type="Gene3D" id="1.20.1280.20">
    <property type="entry name" value="HscB, C-terminal domain"/>
    <property type="match status" value="1"/>
</dbReference>
<dbReference type="PROSITE" id="PS50076">
    <property type="entry name" value="DNAJ_2"/>
    <property type="match status" value="1"/>
</dbReference>
<gene>
    <name evidence="8" type="ORF">R5R35_010497</name>
</gene>
<evidence type="ECO:0000256" key="5">
    <source>
        <dbReference type="ARBA" id="ARBA00023128"/>
    </source>
</evidence>
<keyword evidence="6" id="KW-0143">Chaperone</keyword>
<evidence type="ECO:0000256" key="2">
    <source>
        <dbReference type="ARBA" id="ARBA00004496"/>
    </source>
</evidence>
<dbReference type="InterPro" id="IPR004640">
    <property type="entry name" value="HscB"/>
</dbReference>
<reference evidence="8 9" key="1">
    <citation type="submission" date="2024-03" db="EMBL/GenBank/DDBJ databases">
        <title>The genome assembly and annotation of the cricket Gryllus longicercus Weissman &amp; Gray.</title>
        <authorList>
            <person name="Szrajer S."/>
            <person name="Gray D."/>
            <person name="Ylla G."/>
        </authorList>
    </citation>
    <scope>NUCLEOTIDE SEQUENCE [LARGE SCALE GENOMIC DNA]</scope>
    <source>
        <strain evidence="8">DAG 2021-001</strain>
        <tissue evidence="8">Whole body minus gut</tissue>
    </source>
</reference>
<dbReference type="EMBL" id="JAZDUA010000229">
    <property type="protein sequence ID" value="KAK7863459.1"/>
    <property type="molecule type" value="Genomic_DNA"/>
</dbReference>